<sequence>MGHLELVQLKIQISGFQGNRGFRGSQNQRNRTSSGENDFSNQQSSNEHYESRDSWENNRNREGPDNRNRGGPDNRNRGVSDYQNRGVSDNQNRGVPDNQNRGGPGNQNRGGPDKFRREGMHNQDWEGPNNRNREGQDSYETEDSLRNRGRGRGRPFPKRGRDNFQPRNDFDDAQEYPDKGLSRGQGTRNVVSDNYGNENVTRYEQNKWGSPGYDRQNSGGQKVNKDLPALESPRGGKERVGFRGKARNEDSRGFRGEKTESAQEDRGVVKSYTDRVSEKAYEKPSPKSYYTLSATDDEKLLDEDYAQNVGGGVQASIKDMNVTVTGDRRTFGKEAEGPHVPSGGQKRGQERHHGPAVHDNRHDQSTHG</sequence>
<evidence type="ECO:0000313" key="3">
    <source>
        <dbReference type="Proteomes" id="UP000828390"/>
    </source>
</evidence>
<feature type="region of interest" description="Disordered" evidence="1">
    <location>
        <begin position="17"/>
        <end position="290"/>
    </location>
</feature>
<feature type="region of interest" description="Disordered" evidence="1">
    <location>
        <begin position="310"/>
        <end position="368"/>
    </location>
</feature>
<feature type="compositionally biased region" description="Basic and acidic residues" evidence="1">
    <location>
        <begin position="234"/>
        <end position="285"/>
    </location>
</feature>
<name>A0A9D4DRP1_DREPO</name>
<accession>A0A9D4DRP1</accession>
<feature type="compositionally biased region" description="Low complexity" evidence="1">
    <location>
        <begin position="98"/>
        <end position="110"/>
    </location>
</feature>
<feature type="compositionally biased region" description="Basic and acidic residues" evidence="1">
    <location>
        <begin position="347"/>
        <end position="368"/>
    </location>
</feature>
<proteinExistence type="predicted"/>
<organism evidence="2 3">
    <name type="scientific">Dreissena polymorpha</name>
    <name type="common">Zebra mussel</name>
    <name type="synonym">Mytilus polymorpha</name>
    <dbReference type="NCBI Taxonomy" id="45954"/>
    <lineage>
        <taxon>Eukaryota</taxon>
        <taxon>Metazoa</taxon>
        <taxon>Spiralia</taxon>
        <taxon>Lophotrochozoa</taxon>
        <taxon>Mollusca</taxon>
        <taxon>Bivalvia</taxon>
        <taxon>Autobranchia</taxon>
        <taxon>Heteroconchia</taxon>
        <taxon>Euheterodonta</taxon>
        <taxon>Imparidentia</taxon>
        <taxon>Neoheterodontei</taxon>
        <taxon>Myida</taxon>
        <taxon>Dreissenoidea</taxon>
        <taxon>Dreissenidae</taxon>
        <taxon>Dreissena</taxon>
    </lineage>
</organism>
<feature type="compositionally biased region" description="Basic residues" evidence="1">
    <location>
        <begin position="147"/>
        <end position="158"/>
    </location>
</feature>
<feature type="compositionally biased region" description="Polar residues" evidence="1">
    <location>
        <begin position="24"/>
        <end position="46"/>
    </location>
</feature>
<dbReference type="EMBL" id="JAIWYP010000010">
    <property type="protein sequence ID" value="KAH3753125.1"/>
    <property type="molecule type" value="Genomic_DNA"/>
</dbReference>
<evidence type="ECO:0000256" key="1">
    <source>
        <dbReference type="SAM" id="MobiDB-lite"/>
    </source>
</evidence>
<dbReference type="AlphaFoldDB" id="A0A9D4DRP1"/>
<protein>
    <submittedName>
        <fullName evidence="2">Uncharacterized protein</fullName>
    </submittedName>
</protein>
<feature type="compositionally biased region" description="Basic and acidic residues" evidence="1">
    <location>
        <begin position="159"/>
        <end position="181"/>
    </location>
</feature>
<comment type="caution">
    <text evidence="2">The sequence shown here is derived from an EMBL/GenBank/DDBJ whole genome shotgun (WGS) entry which is preliminary data.</text>
</comment>
<feature type="compositionally biased region" description="Polar residues" evidence="1">
    <location>
        <begin position="81"/>
        <end position="93"/>
    </location>
</feature>
<feature type="compositionally biased region" description="Basic and acidic residues" evidence="1">
    <location>
        <begin position="326"/>
        <end position="337"/>
    </location>
</feature>
<dbReference type="Proteomes" id="UP000828390">
    <property type="component" value="Unassembled WGS sequence"/>
</dbReference>
<gene>
    <name evidence="2" type="ORF">DPMN_187756</name>
</gene>
<reference evidence="2" key="2">
    <citation type="submission" date="2020-11" db="EMBL/GenBank/DDBJ databases">
        <authorList>
            <person name="McCartney M.A."/>
            <person name="Auch B."/>
            <person name="Kono T."/>
            <person name="Mallez S."/>
            <person name="Becker A."/>
            <person name="Gohl D.M."/>
            <person name="Silverstein K.A.T."/>
            <person name="Koren S."/>
            <person name="Bechman K.B."/>
            <person name="Herman A."/>
            <person name="Abrahante J.E."/>
            <person name="Garbe J."/>
        </authorList>
    </citation>
    <scope>NUCLEOTIDE SEQUENCE</scope>
    <source>
        <strain evidence="2">Duluth1</strain>
        <tissue evidence="2">Whole animal</tissue>
    </source>
</reference>
<evidence type="ECO:0000313" key="2">
    <source>
        <dbReference type="EMBL" id="KAH3753125.1"/>
    </source>
</evidence>
<keyword evidence="3" id="KW-1185">Reference proteome</keyword>
<reference evidence="2" key="1">
    <citation type="journal article" date="2019" name="bioRxiv">
        <title>The Genome of the Zebra Mussel, Dreissena polymorpha: A Resource for Invasive Species Research.</title>
        <authorList>
            <person name="McCartney M.A."/>
            <person name="Auch B."/>
            <person name="Kono T."/>
            <person name="Mallez S."/>
            <person name="Zhang Y."/>
            <person name="Obille A."/>
            <person name="Becker A."/>
            <person name="Abrahante J.E."/>
            <person name="Garbe J."/>
            <person name="Badalamenti J.P."/>
            <person name="Herman A."/>
            <person name="Mangelson H."/>
            <person name="Liachko I."/>
            <person name="Sullivan S."/>
            <person name="Sone E.D."/>
            <person name="Koren S."/>
            <person name="Silverstein K.A.T."/>
            <person name="Beckman K.B."/>
            <person name="Gohl D.M."/>
        </authorList>
    </citation>
    <scope>NUCLEOTIDE SEQUENCE</scope>
    <source>
        <strain evidence="2">Duluth1</strain>
        <tissue evidence="2">Whole animal</tissue>
    </source>
</reference>
<feature type="compositionally biased region" description="Basic and acidic residues" evidence="1">
    <location>
        <begin position="111"/>
        <end position="124"/>
    </location>
</feature>
<feature type="compositionally biased region" description="Basic and acidic residues" evidence="1">
    <location>
        <begin position="47"/>
        <end position="78"/>
    </location>
</feature>
<feature type="compositionally biased region" description="Polar residues" evidence="1">
    <location>
        <begin position="184"/>
        <end position="203"/>
    </location>
</feature>